<comment type="caution">
    <text evidence="1">The sequence shown here is derived from an EMBL/GenBank/DDBJ whole genome shotgun (WGS) entry which is preliminary data.</text>
</comment>
<dbReference type="EMBL" id="AUNB01000002">
    <property type="protein sequence ID" value="KEO61299.1"/>
    <property type="molecule type" value="Genomic_DNA"/>
</dbReference>
<evidence type="ECO:0000313" key="2">
    <source>
        <dbReference type="Proteomes" id="UP000027471"/>
    </source>
</evidence>
<keyword evidence="2" id="KW-1185">Reference proteome</keyword>
<dbReference type="STRING" id="1353528.DT23_09410"/>
<dbReference type="Proteomes" id="UP000027471">
    <property type="component" value="Unassembled WGS sequence"/>
</dbReference>
<reference evidence="1 2" key="1">
    <citation type="journal article" date="2015" name="Antonie Van Leeuwenhoek">
        <title>Thioclava indica sp. nov., isolated from surface seawater of the Indian Ocean.</title>
        <authorList>
            <person name="Liu Y."/>
            <person name="Lai Q."/>
            <person name="Du J."/>
            <person name="Xu H."/>
            <person name="Jiang L."/>
            <person name="Shao Z."/>
        </authorList>
    </citation>
    <scope>NUCLEOTIDE SEQUENCE [LARGE SCALE GENOMIC DNA]</scope>
    <source>
        <strain evidence="1 2">DT23-4</strain>
    </source>
</reference>
<dbReference type="eggNOG" id="ENOG5030KJY">
    <property type="taxonomic scope" value="Bacteria"/>
</dbReference>
<evidence type="ECO:0000313" key="1">
    <source>
        <dbReference type="EMBL" id="KEO61299.1"/>
    </source>
</evidence>
<proteinExistence type="predicted"/>
<sequence length="346" mass="38862">MLKAGILYPWVESQGAAFAVASAAGRLDPPEVLPINIREAHNALAFRMLADSVESWKVPPYHTDLPHSRQMLLALNNQIEAIRPDHVVLCSEVMSQFGKVAKGQISRLRGIGLVGADEITIWCTLRRPDEQLVSWHGQQIRFGQAPAPLSDSENGLNLNWLHFDYRGVLEPWLDEIPEAKIVLRPYAETLAEGGSVKDFLKHAGIQFPKQLRPVPRMNVSLKPAVLTLMREANLTLSRPAARELAQVLPSLTERYSLAGSSEVELLGQRSRDRLLKSFLPIHDWLSEMSGRQAFFTDLDEMSRCRPIPEREALRQLLDQISPDLFTHMEHAEVGEFIAGLCSTFRP</sequence>
<dbReference type="AlphaFoldDB" id="A0A074JXS9"/>
<organism evidence="1 2">
    <name type="scientific">Thioclava indica</name>
    <dbReference type="NCBI Taxonomy" id="1353528"/>
    <lineage>
        <taxon>Bacteria</taxon>
        <taxon>Pseudomonadati</taxon>
        <taxon>Pseudomonadota</taxon>
        <taxon>Alphaproteobacteria</taxon>
        <taxon>Rhodobacterales</taxon>
        <taxon>Paracoccaceae</taxon>
        <taxon>Thioclava</taxon>
    </lineage>
</organism>
<gene>
    <name evidence="1" type="ORF">DT23_09410</name>
</gene>
<protein>
    <submittedName>
        <fullName evidence="1">Uncharacterized protein</fullName>
    </submittedName>
</protein>
<name>A0A074JXS9_9RHOB</name>
<accession>A0A074JXS9</accession>